<sequence>MNYVIFKVGLELCHHLEPCRGRYLEQLVLHLLGPTSLYPRQVTLEYVLFLLSVDLDTPDIEGASTVFQTFKKPPLTKKHESEQMILMFEAYKGFVWYALWQQSKRKVEQLKVQLDTNFIEEVELSHEENKMKILCERALLSLQMIHDQPGIWDIFITKYVDLLEWSGECDEIEPTLETYQNNNPHYPNAHRYLLDYYKRQNNTEKILPILQDSPEPWSQLSEDLIHSLESEVDARIAETFQCCWSSRYSWWPNYHFNRQSLRAITLTDDRMKLIASKAVVAIIFNIAADFVNEVKQLLSGKDLWSTLINRATRAADHLTVENSNT</sequence>
<gene>
    <name evidence="1" type="ORF">LSH36_42g07012</name>
</gene>
<reference evidence="1" key="1">
    <citation type="journal article" date="2023" name="Mol. Biol. Evol.">
        <title>Third-Generation Sequencing Reveals the Adaptive Role of the Epigenome in Three Deep-Sea Polychaetes.</title>
        <authorList>
            <person name="Perez M."/>
            <person name="Aroh O."/>
            <person name="Sun Y."/>
            <person name="Lan Y."/>
            <person name="Juniper S.K."/>
            <person name="Young C.R."/>
            <person name="Angers B."/>
            <person name="Qian P.Y."/>
        </authorList>
    </citation>
    <scope>NUCLEOTIDE SEQUENCE</scope>
    <source>
        <strain evidence="1">P08H-3</strain>
    </source>
</reference>
<dbReference type="PANTHER" id="PTHR32122">
    <property type="entry name" value="TATA BOX-BINDING PROTEIN ASSOCIATED FACTOR RNA POLYMERASE I SUBUNIT A"/>
    <property type="match status" value="1"/>
</dbReference>
<protein>
    <submittedName>
        <fullName evidence="1">Uncharacterized protein</fullName>
    </submittedName>
</protein>
<evidence type="ECO:0000313" key="1">
    <source>
        <dbReference type="EMBL" id="KAK2166091.1"/>
    </source>
</evidence>
<dbReference type="InterPro" id="IPR039495">
    <property type="entry name" value="TAF1A"/>
</dbReference>
<proteinExistence type="predicted"/>
<accession>A0AAD9NF74</accession>
<dbReference type="PANTHER" id="PTHR32122:SF1">
    <property type="entry name" value="TATA BOX-BINDING PROTEIN-ASSOCIATED FACTOR RNA POLYMERASE I SUBUNIT A"/>
    <property type="match status" value="1"/>
</dbReference>
<dbReference type="GO" id="GO:0000120">
    <property type="term" value="C:RNA polymerase I transcription regulator complex"/>
    <property type="evidence" value="ECO:0007669"/>
    <property type="project" value="InterPro"/>
</dbReference>
<evidence type="ECO:0000313" key="2">
    <source>
        <dbReference type="Proteomes" id="UP001208570"/>
    </source>
</evidence>
<dbReference type="GO" id="GO:0006360">
    <property type="term" value="P:transcription by RNA polymerase I"/>
    <property type="evidence" value="ECO:0007669"/>
    <property type="project" value="InterPro"/>
</dbReference>
<dbReference type="AlphaFoldDB" id="A0AAD9NF74"/>
<dbReference type="Pfam" id="PF14929">
    <property type="entry name" value="TAF1_subA"/>
    <property type="match status" value="2"/>
</dbReference>
<organism evidence="1 2">
    <name type="scientific">Paralvinella palmiformis</name>
    <dbReference type="NCBI Taxonomy" id="53620"/>
    <lineage>
        <taxon>Eukaryota</taxon>
        <taxon>Metazoa</taxon>
        <taxon>Spiralia</taxon>
        <taxon>Lophotrochozoa</taxon>
        <taxon>Annelida</taxon>
        <taxon>Polychaeta</taxon>
        <taxon>Sedentaria</taxon>
        <taxon>Canalipalpata</taxon>
        <taxon>Terebellida</taxon>
        <taxon>Terebelliformia</taxon>
        <taxon>Alvinellidae</taxon>
        <taxon>Paralvinella</taxon>
    </lineage>
</organism>
<dbReference type="Proteomes" id="UP001208570">
    <property type="component" value="Unassembled WGS sequence"/>
</dbReference>
<dbReference type="InterPro" id="IPR052669">
    <property type="entry name" value="SL1/TIF-IB_Component"/>
</dbReference>
<keyword evidence="2" id="KW-1185">Reference proteome</keyword>
<comment type="caution">
    <text evidence="1">The sequence shown here is derived from an EMBL/GenBank/DDBJ whole genome shotgun (WGS) entry which is preliminary data.</text>
</comment>
<name>A0AAD9NF74_9ANNE</name>
<dbReference type="EMBL" id="JAODUP010000042">
    <property type="protein sequence ID" value="KAK2166091.1"/>
    <property type="molecule type" value="Genomic_DNA"/>
</dbReference>